<proteinExistence type="predicted"/>
<evidence type="ECO:0000313" key="2">
    <source>
        <dbReference type="EMBL" id="KAG6369991.1"/>
    </source>
</evidence>
<protein>
    <recommendedName>
        <fullName evidence="4">HNH nuclease domain-containing protein</fullName>
    </recommendedName>
</protein>
<sequence length="538" mass="61315">MSELNQVWTGQVEMNGTVTRQVDPEDLATIIKAEPEGLSTHQPEFPSTNMPPLTRSQTKTVHSSQAPNVLDIREKLENLDVGSDDSGPVQSSSSESYEVVERGNEIHNTPKFRKIAQSVRTERREAALEADPNEGRCLITNRPTVVELCHLVANGTDDETLTKLEYAWGYEYRGFHVDATGNMLHCAFLRQAPFKVHHHSESFLVRRDWHGLFDRSQWMLVPELKILQELRKIYRTEDQLRSNLTKRFETEIYKYYVVPIPSMEEFIFRFPDGNCCDYTAHEPPYSNLDPVSSHIHPHFVIFNAGQKLAKLEPEDITQMRTVLGRRLSLDHGDMSPLDLIDHLYLKWMAASIPAKWRKKVTSLNPRPPGATEQDNHSQDGHPPRRKGLRSATRCQGQGSRVSAGQDNGGQQRAIIPFQAPADDDFPSASDDTIVEDDTAWIDYIHKWQKQGQDTAAPETWEPGVLDDSRDEQLAAYDNEHARTPPPSPGAWDSWKPAWDSCRSKHFAASDRSRFSSNDWAVFKNDVYLVRPEHPQTIF</sequence>
<gene>
    <name evidence="2" type="ORF">JVT61DRAFT_12627</name>
</gene>
<keyword evidence="3" id="KW-1185">Reference proteome</keyword>
<name>A0A8I3A3A2_9AGAM</name>
<reference evidence="2" key="1">
    <citation type="submission" date="2021-03" db="EMBL/GenBank/DDBJ databases">
        <title>Evolutionary innovations through gain and loss of genes in the ectomycorrhizal Boletales.</title>
        <authorList>
            <person name="Wu G."/>
            <person name="Miyauchi S."/>
            <person name="Morin E."/>
            <person name="Yang Z.-L."/>
            <person name="Xu J."/>
            <person name="Martin F.M."/>
        </authorList>
    </citation>
    <scope>NUCLEOTIDE SEQUENCE</scope>
    <source>
        <strain evidence="2">BR01</strain>
    </source>
</reference>
<evidence type="ECO:0000256" key="1">
    <source>
        <dbReference type="SAM" id="MobiDB-lite"/>
    </source>
</evidence>
<feature type="region of interest" description="Disordered" evidence="1">
    <location>
        <begin position="38"/>
        <end position="68"/>
    </location>
</feature>
<comment type="caution">
    <text evidence="2">The sequence shown here is derived from an EMBL/GenBank/DDBJ whole genome shotgun (WGS) entry which is preliminary data.</text>
</comment>
<evidence type="ECO:0000313" key="3">
    <source>
        <dbReference type="Proteomes" id="UP000683000"/>
    </source>
</evidence>
<feature type="compositionally biased region" description="Polar residues" evidence="1">
    <location>
        <begin position="392"/>
        <end position="410"/>
    </location>
</feature>
<accession>A0A8I3A3A2</accession>
<dbReference type="AlphaFoldDB" id="A0A8I3A3A2"/>
<dbReference type="Proteomes" id="UP000683000">
    <property type="component" value="Unassembled WGS sequence"/>
</dbReference>
<evidence type="ECO:0008006" key="4">
    <source>
        <dbReference type="Google" id="ProtNLM"/>
    </source>
</evidence>
<organism evidence="2 3">
    <name type="scientific">Boletus reticuloceps</name>
    <dbReference type="NCBI Taxonomy" id="495285"/>
    <lineage>
        <taxon>Eukaryota</taxon>
        <taxon>Fungi</taxon>
        <taxon>Dikarya</taxon>
        <taxon>Basidiomycota</taxon>
        <taxon>Agaricomycotina</taxon>
        <taxon>Agaricomycetes</taxon>
        <taxon>Agaricomycetidae</taxon>
        <taxon>Boletales</taxon>
        <taxon>Boletineae</taxon>
        <taxon>Boletaceae</taxon>
        <taxon>Boletoideae</taxon>
        <taxon>Boletus</taxon>
    </lineage>
</organism>
<dbReference type="OrthoDB" id="2677843at2759"/>
<feature type="compositionally biased region" description="Polar residues" evidence="1">
    <location>
        <begin position="39"/>
        <end position="67"/>
    </location>
</feature>
<dbReference type="EMBL" id="JAGFBS010000059">
    <property type="protein sequence ID" value="KAG6369991.1"/>
    <property type="molecule type" value="Genomic_DNA"/>
</dbReference>
<feature type="compositionally biased region" description="Basic and acidic residues" evidence="1">
    <location>
        <begin position="373"/>
        <end position="382"/>
    </location>
</feature>
<feature type="region of interest" description="Disordered" evidence="1">
    <location>
        <begin position="360"/>
        <end position="410"/>
    </location>
</feature>